<dbReference type="PROSITE" id="PS51186">
    <property type="entry name" value="GNAT"/>
    <property type="match status" value="1"/>
</dbReference>
<reference evidence="4 5" key="1">
    <citation type="submission" date="2020-05" db="EMBL/GenBank/DDBJ databases">
        <title>Distinct polysaccharide utilization as determinants for interspecies competition between intestinal Prevotella spp.</title>
        <authorList>
            <person name="Galvez E.J.C."/>
            <person name="Iljazovic A."/>
            <person name="Strowig T."/>
        </authorList>
    </citation>
    <scope>NUCLEOTIDE SEQUENCE [LARGE SCALE GENOMIC DNA]</scope>
    <source>
        <strain evidence="4 5">PMUR</strain>
    </source>
</reference>
<protein>
    <submittedName>
        <fullName evidence="4">GNAT family N-acetyltransferase</fullName>
    </submittedName>
</protein>
<name>A0ABX2AL78_9BACT</name>
<organism evidence="4 5">
    <name type="scientific">Xylanibacter muris</name>
    <dbReference type="NCBI Taxonomy" id="2736290"/>
    <lineage>
        <taxon>Bacteria</taxon>
        <taxon>Pseudomonadati</taxon>
        <taxon>Bacteroidota</taxon>
        <taxon>Bacteroidia</taxon>
        <taxon>Bacteroidales</taxon>
        <taxon>Prevotellaceae</taxon>
        <taxon>Xylanibacter</taxon>
    </lineage>
</organism>
<dbReference type="InterPro" id="IPR016181">
    <property type="entry name" value="Acyl_CoA_acyltransferase"/>
</dbReference>
<dbReference type="Proteomes" id="UP000714420">
    <property type="component" value="Unassembled WGS sequence"/>
</dbReference>
<feature type="domain" description="N-acetyltransferase" evidence="3">
    <location>
        <begin position="15"/>
        <end position="143"/>
    </location>
</feature>
<comment type="caution">
    <text evidence="4">The sequence shown here is derived from an EMBL/GenBank/DDBJ whole genome shotgun (WGS) entry which is preliminary data.</text>
</comment>
<dbReference type="Gene3D" id="3.40.630.30">
    <property type="match status" value="1"/>
</dbReference>
<evidence type="ECO:0000313" key="4">
    <source>
        <dbReference type="EMBL" id="NPD91954.1"/>
    </source>
</evidence>
<sequence length="143" mass="16491">MIKHIELCRDYDVLTNIWTASVMATHDFISENDIEFYRQKIPHDYMPNIELYAVRNSNGELCAFIGLNKDIIEMLFVHPDDMGKGYGSLLLQFAKESKGIRKVDVNEQNHPAVRFYMRHGFSIIGRDAFDGEGKPYPILHLGL</sequence>
<keyword evidence="1" id="KW-0808">Transferase</keyword>
<proteinExistence type="predicted"/>
<gene>
    <name evidence="4" type="ORF">HPS56_06230</name>
</gene>
<keyword evidence="2" id="KW-0012">Acyltransferase</keyword>
<dbReference type="PANTHER" id="PTHR43800">
    <property type="entry name" value="PEPTIDYL-LYSINE N-ACETYLTRANSFERASE YJAB"/>
    <property type="match status" value="1"/>
</dbReference>
<dbReference type="RefSeq" id="WP_172275292.1">
    <property type="nucleotide sequence ID" value="NZ_CASGMU010000003.1"/>
</dbReference>
<dbReference type="CDD" id="cd04301">
    <property type="entry name" value="NAT_SF"/>
    <property type="match status" value="1"/>
</dbReference>
<dbReference type="PANTHER" id="PTHR43800:SF1">
    <property type="entry name" value="PEPTIDYL-LYSINE N-ACETYLTRANSFERASE YJAB"/>
    <property type="match status" value="1"/>
</dbReference>
<evidence type="ECO:0000256" key="2">
    <source>
        <dbReference type="ARBA" id="ARBA00023315"/>
    </source>
</evidence>
<dbReference type="SUPFAM" id="SSF55729">
    <property type="entry name" value="Acyl-CoA N-acyltransferases (Nat)"/>
    <property type="match status" value="1"/>
</dbReference>
<dbReference type="InterPro" id="IPR000182">
    <property type="entry name" value="GNAT_dom"/>
</dbReference>
<accession>A0ABX2AL78</accession>
<dbReference type="EMBL" id="JABKKF010000004">
    <property type="protein sequence ID" value="NPD91954.1"/>
    <property type="molecule type" value="Genomic_DNA"/>
</dbReference>
<dbReference type="Pfam" id="PF13508">
    <property type="entry name" value="Acetyltransf_7"/>
    <property type="match status" value="1"/>
</dbReference>
<evidence type="ECO:0000313" key="5">
    <source>
        <dbReference type="Proteomes" id="UP000714420"/>
    </source>
</evidence>
<evidence type="ECO:0000259" key="3">
    <source>
        <dbReference type="PROSITE" id="PS51186"/>
    </source>
</evidence>
<evidence type="ECO:0000256" key="1">
    <source>
        <dbReference type="ARBA" id="ARBA00022679"/>
    </source>
</evidence>
<keyword evidence="5" id="KW-1185">Reference proteome</keyword>